<keyword evidence="8" id="KW-1185">Reference proteome</keyword>
<proteinExistence type="predicted"/>
<dbReference type="Proteomes" id="UP001152759">
    <property type="component" value="Chromosome 4"/>
</dbReference>
<dbReference type="InterPro" id="IPR051588">
    <property type="entry name" value="Cobalamin_Transport"/>
</dbReference>
<comment type="subcellular location">
    <subcellularLocation>
        <location evidence="1">Secreted</location>
    </subcellularLocation>
</comment>
<dbReference type="Gene3D" id="2.170.130.30">
    <property type="match status" value="1"/>
</dbReference>
<dbReference type="PANTHER" id="PTHR10559">
    <property type="entry name" value="TRANSCOBALAMIN-1/GASTRIC INTRINSIC FACTOR"/>
    <property type="match status" value="1"/>
</dbReference>
<feature type="compositionally biased region" description="Basic and acidic residues" evidence="5">
    <location>
        <begin position="319"/>
        <end position="368"/>
    </location>
</feature>
<feature type="signal peptide" evidence="6">
    <location>
        <begin position="1"/>
        <end position="19"/>
    </location>
</feature>
<gene>
    <name evidence="7" type="ORF">BEMITA_LOCUS7193</name>
</gene>
<evidence type="ECO:0000256" key="6">
    <source>
        <dbReference type="SAM" id="SignalP"/>
    </source>
</evidence>
<organism evidence="7 8">
    <name type="scientific">Bemisia tabaci</name>
    <name type="common">Sweetpotato whitefly</name>
    <name type="synonym">Aleurodes tabaci</name>
    <dbReference type="NCBI Taxonomy" id="7038"/>
    <lineage>
        <taxon>Eukaryota</taxon>
        <taxon>Metazoa</taxon>
        <taxon>Ecdysozoa</taxon>
        <taxon>Arthropoda</taxon>
        <taxon>Hexapoda</taxon>
        <taxon>Insecta</taxon>
        <taxon>Pterygota</taxon>
        <taxon>Neoptera</taxon>
        <taxon>Paraneoptera</taxon>
        <taxon>Hemiptera</taxon>
        <taxon>Sternorrhyncha</taxon>
        <taxon>Aleyrodoidea</taxon>
        <taxon>Aleyrodidae</taxon>
        <taxon>Aleyrodinae</taxon>
        <taxon>Bemisia</taxon>
    </lineage>
</organism>
<dbReference type="GO" id="GO:0005615">
    <property type="term" value="C:extracellular space"/>
    <property type="evidence" value="ECO:0007669"/>
    <property type="project" value="TreeGrafter"/>
</dbReference>
<feature type="disulfide bond" evidence="4">
    <location>
        <begin position="159"/>
        <end position="195"/>
    </location>
</feature>
<keyword evidence="2" id="KW-0964">Secreted</keyword>
<feature type="region of interest" description="Disordered" evidence="5">
    <location>
        <begin position="319"/>
        <end position="370"/>
    </location>
</feature>
<dbReference type="SUPFAM" id="SSF48239">
    <property type="entry name" value="Terpenoid cyclases/Protein prenyltransferases"/>
    <property type="match status" value="1"/>
</dbReference>
<evidence type="ECO:0000313" key="8">
    <source>
        <dbReference type="Proteomes" id="UP001152759"/>
    </source>
</evidence>
<reference evidence="7" key="1">
    <citation type="submission" date="2021-12" db="EMBL/GenBank/DDBJ databases">
        <authorList>
            <person name="King R."/>
        </authorList>
    </citation>
    <scope>NUCLEOTIDE SEQUENCE</scope>
</reference>
<dbReference type="AlphaFoldDB" id="A0A9P0F1S9"/>
<keyword evidence="3 6" id="KW-0732">Signal</keyword>
<dbReference type="GO" id="GO:0031419">
    <property type="term" value="F:cobalamin binding"/>
    <property type="evidence" value="ECO:0007669"/>
    <property type="project" value="InterPro"/>
</dbReference>
<name>A0A9P0F1S9_BEMTA</name>
<dbReference type="OrthoDB" id="6343110at2759"/>
<dbReference type="InterPro" id="IPR008930">
    <property type="entry name" value="Terpenoid_cyclase/PrenylTrfase"/>
</dbReference>
<sequence>MSTLRQLLVTLLLLPLAAATDTATTSTQERLGQKEEKIALNWLLNQRLKDYSWGNGEDTALTLLTLELTRTGDPAQRQLTAKQLEIDLILHLWRHHDVTATHLAKERTLTPGKIALYSLALSATCNDPRQFHGHDLIGSLLHHEAESDVDFSLSVLAICNAGAHIRKRNLRRLLNIANSKHTVETLSSVVMALQCIVEDHRNRNLEHYTNKPLLTLARLQQADGSFGSLHGTALAAQALQDENELWNRSSAISWLVNHQNPDGGFFDVPTTAEVILALADKGLGSVREIECDSTIRGYESDSSLNIPNLSVTTEETIHAVTENESKNKTDTSRKSKDISTKKEKPDKARNSKNSGSKEKEALKTKSMKESASLSSKETVKDVLLEYATQAPAVDVTVTYTLWIGSNITDNQSISITTQHNSTFYNVMQLAAEKDSQHYSFSATEWPNGHYVHTLAGWKEEPMSYHYWLLYQLTSLPDPNNPPGNQLVAPTGVDDLIVQDGQHYLFWYKKL</sequence>
<accession>A0A9P0F1S9</accession>
<dbReference type="EMBL" id="OU963865">
    <property type="protein sequence ID" value="CAH0388272.1"/>
    <property type="molecule type" value="Genomic_DNA"/>
</dbReference>
<evidence type="ECO:0000256" key="2">
    <source>
        <dbReference type="ARBA" id="ARBA00022525"/>
    </source>
</evidence>
<evidence type="ECO:0000313" key="7">
    <source>
        <dbReference type="EMBL" id="CAH0388272.1"/>
    </source>
</evidence>
<dbReference type="GO" id="GO:0015889">
    <property type="term" value="P:cobalamin transport"/>
    <property type="evidence" value="ECO:0007669"/>
    <property type="project" value="InterPro"/>
</dbReference>
<keyword evidence="4" id="KW-1015">Disulfide bond</keyword>
<dbReference type="Gene3D" id="1.50.10.20">
    <property type="match status" value="1"/>
</dbReference>
<evidence type="ECO:0000256" key="5">
    <source>
        <dbReference type="SAM" id="MobiDB-lite"/>
    </source>
</evidence>
<feature type="chain" id="PRO_5040295456" evidence="6">
    <location>
        <begin position="20"/>
        <end position="510"/>
    </location>
</feature>
<protein>
    <submittedName>
        <fullName evidence="7">Uncharacterized protein</fullName>
    </submittedName>
</protein>
<dbReference type="Pfam" id="PF01122">
    <property type="entry name" value="Cobalamin_bind"/>
    <property type="match status" value="1"/>
</dbReference>
<dbReference type="InterPro" id="IPR002157">
    <property type="entry name" value="Cbl-bd_prot"/>
</dbReference>
<evidence type="ECO:0000256" key="4">
    <source>
        <dbReference type="PIRSR" id="PIRSR602157-2"/>
    </source>
</evidence>
<evidence type="ECO:0000256" key="1">
    <source>
        <dbReference type="ARBA" id="ARBA00004613"/>
    </source>
</evidence>
<evidence type="ECO:0000256" key="3">
    <source>
        <dbReference type="ARBA" id="ARBA00022729"/>
    </source>
</evidence>
<dbReference type="PANTHER" id="PTHR10559:SF18">
    <property type="entry name" value="TRANSCOBALAMIN II"/>
    <property type="match status" value="1"/>
</dbReference>
<dbReference type="KEGG" id="btab:109034332"/>